<comment type="caution">
    <text evidence="2">The sequence shown here is derived from an EMBL/GenBank/DDBJ whole genome shotgun (WGS) entry which is preliminary data.</text>
</comment>
<evidence type="ECO:0000313" key="3">
    <source>
        <dbReference type="Proteomes" id="UP000289886"/>
    </source>
</evidence>
<reference evidence="2 3" key="1">
    <citation type="submission" date="2019-01" db="EMBL/GenBank/DDBJ databases">
        <title>Draft Genome and Complete Hox-Cluster Characterization of the Sterlet Sturgeon (Acipenser ruthenus).</title>
        <authorList>
            <person name="Wei Q."/>
        </authorList>
    </citation>
    <scope>NUCLEOTIDE SEQUENCE [LARGE SCALE GENOMIC DNA]</scope>
    <source>
        <strain evidence="2">WHYD16114868_AA</strain>
        <tissue evidence="2">Blood</tissue>
    </source>
</reference>
<feature type="compositionally biased region" description="Basic and acidic residues" evidence="1">
    <location>
        <begin position="32"/>
        <end position="43"/>
    </location>
</feature>
<feature type="region of interest" description="Disordered" evidence="1">
    <location>
        <begin position="1"/>
        <end position="85"/>
    </location>
</feature>
<dbReference type="Proteomes" id="UP000289886">
    <property type="component" value="Unassembled WGS sequence"/>
</dbReference>
<keyword evidence="3" id="KW-1185">Reference proteome</keyword>
<feature type="compositionally biased region" description="Basic and acidic residues" evidence="1">
    <location>
        <begin position="69"/>
        <end position="79"/>
    </location>
</feature>
<dbReference type="AlphaFoldDB" id="A0A444TZ62"/>
<gene>
    <name evidence="2" type="ORF">EOD39_2681</name>
</gene>
<proteinExistence type="predicted"/>
<evidence type="ECO:0000313" key="2">
    <source>
        <dbReference type="EMBL" id="RXM28198.1"/>
    </source>
</evidence>
<evidence type="ECO:0000256" key="1">
    <source>
        <dbReference type="SAM" id="MobiDB-lite"/>
    </source>
</evidence>
<name>A0A444TZ62_ACIRT</name>
<dbReference type="EMBL" id="SCEB01215692">
    <property type="protein sequence ID" value="RXM28198.1"/>
    <property type="molecule type" value="Genomic_DNA"/>
</dbReference>
<organism evidence="2 3">
    <name type="scientific">Acipenser ruthenus</name>
    <name type="common">Sterlet sturgeon</name>
    <dbReference type="NCBI Taxonomy" id="7906"/>
    <lineage>
        <taxon>Eukaryota</taxon>
        <taxon>Metazoa</taxon>
        <taxon>Chordata</taxon>
        <taxon>Craniata</taxon>
        <taxon>Vertebrata</taxon>
        <taxon>Euteleostomi</taxon>
        <taxon>Actinopterygii</taxon>
        <taxon>Chondrostei</taxon>
        <taxon>Acipenseriformes</taxon>
        <taxon>Acipenseridae</taxon>
        <taxon>Acipenser</taxon>
    </lineage>
</organism>
<protein>
    <submittedName>
        <fullName evidence="2">Uncharacterized protein</fullName>
    </submittedName>
</protein>
<sequence length="85" mass="9161">MKCFKGGSPGYQRKSCPTKEQGHANAGWEEVVGDRGAREEELASRASPPGPNPQDQGEPPQAKPQPEGDAERQGKREHSAGIPKR</sequence>
<accession>A0A444TZ62</accession>